<accession>D5UIN4</accession>
<feature type="compositionally biased region" description="Low complexity" evidence="1">
    <location>
        <begin position="16"/>
        <end position="25"/>
    </location>
</feature>
<dbReference type="AlphaFoldDB" id="D5UIN4"/>
<dbReference type="EMBL" id="CP001964">
    <property type="protein sequence ID" value="ADG73533.1"/>
    <property type="molecule type" value="Genomic_DNA"/>
</dbReference>
<dbReference type="HOGENOM" id="CLU_3078055_0_0_11"/>
<organism evidence="2 3">
    <name type="scientific">Cellulomonas flavigena (strain ATCC 482 / DSM 20109 / BCRC 11376 / JCM 18109 / NBRC 3775 / NCIMB 8073 / NRS 134)</name>
    <dbReference type="NCBI Taxonomy" id="446466"/>
    <lineage>
        <taxon>Bacteria</taxon>
        <taxon>Bacillati</taxon>
        <taxon>Actinomycetota</taxon>
        <taxon>Actinomycetes</taxon>
        <taxon>Micrococcales</taxon>
        <taxon>Cellulomonadaceae</taxon>
        <taxon>Cellulomonas</taxon>
    </lineage>
</organism>
<sequence length="52" mass="5975">MGRRVVDRDAVKRSAARSTRLSARLSGREVPQRHVRSVEVERFVAARVRRTS</sequence>
<dbReference type="STRING" id="446466.Cfla_0621"/>
<reference evidence="2 3" key="1">
    <citation type="journal article" date="2010" name="Stand. Genomic Sci.">
        <title>Complete genome sequence of Cellulomonas flavigena type strain (134).</title>
        <authorList>
            <person name="Abt B."/>
            <person name="Foster B."/>
            <person name="Lapidus A."/>
            <person name="Clum A."/>
            <person name="Sun H."/>
            <person name="Pukall R."/>
            <person name="Lucas S."/>
            <person name="Glavina Del Rio T."/>
            <person name="Nolan M."/>
            <person name="Tice H."/>
            <person name="Cheng J.F."/>
            <person name="Pitluck S."/>
            <person name="Liolios K."/>
            <person name="Ivanova N."/>
            <person name="Mavromatis K."/>
            <person name="Ovchinnikova G."/>
            <person name="Pati A."/>
            <person name="Goodwin L."/>
            <person name="Chen A."/>
            <person name="Palaniappan K."/>
            <person name="Land M."/>
            <person name="Hauser L."/>
            <person name="Chang Y.J."/>
            <person name="Jeffries C.D."/>
            <person name="Rohde M."/>
            <person name="Goker M."/>
            <person name="Woyke T."/>
            <person name="Bristow J."/>
            <person name="Eisen J.A."/>
            <person name="Markowitz V."/>
            <person name="Hugenholtz P."/>
            <person name="Kyrpides N.C."/>
            <person name="Klenk H.P."/>
        </authorList>
    </citation>
    <scope>NUCLEOTIDE SEQUENCE [LARGE SCALE GENOMIC DNA]</scope>
    <source>
        <strain evidence="3">ATCC 482 / DSM 20109 / BCRC 11376 / JCM 18109 / NBRC 3775 / NCIMB 8073 / NRS 134</strain>
    </source>
</reference>
<feature type="compositionally biased region" description="Basic and acidic residues" evidence="1">
    <location>
        <begin position="1"/>
        <end position="12"/>
    </location>
</feature>
<dbReference type="Proteomes" id="UP000000849">
    <property type="component" value="Chromosome"/>
</dbReference>
<evidence type="ECO:0000313" key="2">
    <source>
        <dbReference type="EMBL" id="ADG73533.1"/>
    </source>
</evidence>
<feature type="region of interest" description="Disordered" evidence="1">
    <location>
        <begin position="1"/>
        <end position="29"/>
    </location>
</feature>
<protein>
    <submittedName>
        <fullName evidence="2">Uncharacterized protein</fullName>
    </submittedName>
</protein>
<name>D5UIN4_CELFN</name>
<gene>
    <name evidence="2" type="ordered locus">Cfla_0621</name>
</gene>
<proteinExistence type="predicted"/>
<dbReference type="KEGG" id="cfl:Cfla_0621"/>
<evidence type="ECO:0000313" key="3">
    <source>
        <dbReference type="Proteomes" id="UP000000849"/>
    </source>
</evidence>
<keyword evidence="3" id="KW-1185">Reference proteome</keyword>
<evidence type="ECO:0000256" key="1">
    <source>
        <dbReference type="SAM" id="MobiDB-lite"/>
    </source>
</evidence>